<evidence type="ECO:0000313" key="20">
    <source>
        <dbReference type="Proteomes" id="UP000231019"/>
    </source>
</evidence>
<evidence type="ECO:0000256" key="7">
    <source>
        <dbReference type="ARBA" id="ARBA00022605"/>
    </source>
</evidence>
<feature type="binding site" evidence="15">
    <location>
        <begin position="9"/>
        <end position="16"/>
    </location>
    <ligand>
        <name>NADP(+)</name>
        <dbReference type="ChEBI" id="CHEBI:58349"/>
    </ligand>
</feature>
<dbReference type="Pfam" id="PF01842">
    <property type="entry name" value="ACT"/>
    <property type="match status" value="1"/>
</dbReference>
<evidence type="ECO:0000256" key="1">
    <source>
        <dbReference type="ARBA" id="ARBA00001920"/>
    </source>
</evidence>
<dbReference type="Proteomes" id="UP000231019">
    <property type="component" value="Unassembled WGS sequence"/>
</dbReference>
<dbReference type="PROSITE" id="PS51671">
    <property type="entry name" value="ACT"/>
    <property type="match status" value="1"/>
</dbReference>
<comment type="catalytic activity">
    <reaction evidence="16">
        <text>L-homoserine + NADP(+) = L-aspartate 4-semialdehyde + NADPH + H(+)</text>
        <dbReference type="Rhea" id="RHEA:15761"/>
        <dbReference type="ChEBI" id="CHEBI:15378"/>
        <dbReference type="ChEBI" id="CHEBI:57476"/>
        <dbReference type="ChEBI" id="CHEBI:57783"/>
        <dbReference type="ChEBI" id="CHEBI:58349"/>
        <dbReference type="ChEBI" id="CHEBI:537519"/>
        <dbReference type="EC" id="1.1.1.3"/>
    </reaction>
</comment>
<keyword evidence="10 15" id="KW-0521">NADP</keyword>
<evidence type="ECO:0000259" key="18">
    <source>
        <dbReference type="PROSITE" id="PS51671"/>
    </source>
</evidence>
<dbReference type="Pfam" id="PF00742">
    <property type="entry name" value="Homoserine_dh"/>
    <property type="match status" value="1"/>
</dbReference>
<dbReference type="FunFam" id="3.40.50.720:FF:000062">
    <property type="entry name" value="Homoserine dehydrogenase"/>
    <property type="match status" value="1"/>
</dbReference>
<keyword evidence="9" id="KW-0479">Metal-binding</keyword>
<dbReference type="FunFam" id="3.30.360.10:FF:000005">
    <property type="entry name" value="Homoserine dehydrogenase"/>
    <property type="match status" value="1"/>
</dbReference>
<dbReference type="Gene3D" id="3.30.360.10">
    <property type="entry name" value="Dihydrodipicolinate Reductase, domain 2"/>
    <property type="match status" value="1"/>
</dbReference>
<dbReference type="AlphaFoldDB" id="A0A2M7G6K2"/>
<evidence type="ECO:0000256" key="11">
    <source>
        <dbReference type="ARBA" id="ARBA00023002"/>
    </source>
</evidence>
<evidence type="ECO:0000313" key="19">
    <source>
        <dbReference type="EMBL" id="PIW17671.1"/>
    </source>
</evidence>
<dbReference type="Pfam" id="PF03447">
    <property type="entry name" value="NAD_binding_3"/>
    <property type="match status" value="1"/>
</dbReference>
<comment type="pathway">
    <text evidence="3 16">Amino-acid biosynthesis; L-methionine biosynthesis via de novo pathway; L-homoserine from L-aspartate: step 3/3.</text>
</comment>
<dbReference type="SUPFAM" id="SSF55021">
    <property type="entry name" value="ACT-like"/>
    <property type="match status" value="1"/>
</dbReference>
<evidence type="ECO:0000256" key="12">
    <source>
        <dbReference type="ARBA" id="ARBA00023027"/>
    </source>
</evidence>
<sequence length="430" mass="46942">MQTVKIGMLGCGTVGSGVVKLLQEKSQEYARRCGAKLELSKILVRDLNRVREGVDPALLTEDPAEILEDEEIQIIVEVMGGVDPTREYLLQAIGSGKHIVTANKALIAQHGDALFDAASENEVSLYIEAAVAGGLPIIQTIKRSLVANKLLSMYGIINGTTNYILSAMTEEGREFQEVLSEAQAKGYAEADPTDDVEGFDAVYKLAILSSLVFEQRMPLKQIHRVGITRIASRDIEYAKQFGYVIKLLAIAKQEDGHFQARVNPTMIPADHPLASVNGVFNAILLKGDAAGDIMFYGQGAGSLPTASAVVSDILNIVTDLDNPPNMLMACQHGGEHVELSQLETVVNRYYVRILTADKSGVLGQIGTLLGKEDISVHTLLQRKEEEGDAELVFITHPVSDQKLRQAIAQIRQLETTREIYSIIRVEDFSV</sequence>
<feature type="binding site" evidence="15">
    <location>
        <position position="104"/>
    </location>
    <ligand>
        <name>NADPH</name>
        <dbReference type="ChEBI" id="CHEBI:57783"/>
    </ligand>
</feature>
<dbReference type="InterPro" id="IPR005106">
    <property type="entry name" value="Asp/hSer_DH_NAD-bd"/>
</dbReference>
<dbReference type="InterPro" id="IPR001342">
    <property type="entry name" value="HDH_cat"/>
</dbReference>
<dbReference type="SUPFAM" id="SSF51735">
    <property type="entry name" value="NAD(P)-binding Rossmann-fold domains"/>
    <property type="match status" value="1"/>
</dbReference>
<evidence type="ECO:0000256" key="15">
    <source>
        <dbReference type="PIRSR" id="PIRSR000098-2"/>
    </source>
</evidence>
<feature type="active site" description="Proton donor" evidence="14">
    <location>
        <position position="204"/>
    </location>
</feature>
<keyword evidence="13 16" id="KW-0486">Methionine biosynthesis</keyword>
<comment type="cofactor">
    <cofactor evidence="1">
        <name>a metal cation</name>
        <dbReference type="ChEBI" id="CHEBI:25213"/>
    </cofactor>
</comment>
<keyword evidence="8 16" id="KW-0791">Threonine biosynthesis</keyword>
<accession>A0A2M7G6K2</accession>
<dbReference type="GO" id="GO:0050661">
    <property type="term" value="F:NADP binding"/>
    <property type="evidence" value="ECO:0007669"/>
    <property type="project" value="InterPro"/>
</dbReference>
<keyword evidence="11 16" id="KW-0560">Oxidoreductase</keyword>
<dbReference type="EC" id="1.1.1.3" evidence="5 16"/>
<dbReference type="GO" id="GO:0009088">
    <property type="term" value="P:threonine biosynthetic process"/>
    <property type="evidence" value="ECO:0007669"/>
    <property type="project" value="UniProtKB-UniPathway"/>
</dbReference>
<organism evidence="19 20">
    <name type="scientific">bacterium (Candidatus Blackallbacteria) CG17_big_fil_post_rev_8_21_14_2_50_48_46</name>
    <dbReference type="NCBI Taxonomy" id="2014261"/>
    <lineage>
        <taxon>Bacteria</taxon>
        <taxon>Candidatus Blackallbacteria</taxon>
    </lineage>
</organism>
<dbReference type="PANTHER" id="PTHR43331:SF1">
    <property type="entry name" value="HOMOSERINE DEHYDROGENASE"/>
    <property type="match status" value="1"/>
</dbReference>
<evidence type="ECO:0000256" key="5">
    <source>
        <dbReference type="ARBA" id="ARBA00013213"/>
    </source>
</evidence>
<dbReference type="UniPathway" id="UPA00050">
    <property type="reaction ID" value="UER00063"/>
</dbReference>
<feature type="binding site" evidence="15">
    <location>
        <position position="189"/>
    </location>
    <ligand>
        <name>L-homoserine</name>
        <dbReference type="ChEBI" id="CHEBI:57476"/>
    </ligand>
</feature>
<dbReference type="InterPro" id="IPR019811">
    <property type="entry name" value="HDH_CS"/>
</dbReference>
<dbReference type="InterPro" id="IPR036291">
    <property type="entry name" value="NAD(P)-bd_dom_sf"/>
</dbReference>
<keyword evidence="12" id="KW-0520">NAD</keyword>
<dbReference type="InterPro" id="IPR002912">
    <property type="entry name" value="ACT_dom"/>
</dbReference>
<evidence type="ECO:0000256" key="2">
    <source>
        <dbReference type="ARBA" id="ARBA00005056"/>
    </source>
</evidence>
<dbReference type="CDD" id="cd04881">
    <property type="entry name" value="ACT_HSDH-Hom"/>
    <property type="match status" value="1"/>
</dbReference>
<name>A0A2M7G6K2_9BACT</name>
<comment type="caution">
    <text evidence="19">The sequence shown here is derived from an EMBL/GenBank/DDBJ whole genome shotgun (WGS) entry which is preliminary data.</text>
</comment>
<comment type="similarity">
    <text evidence="4 17">Belongs to the homoserine dehydrogenase family.</text>
</comment>
<dbReference type="SUPFAM" id="SSF55347">
    <property type="entry name" value="Glyceraldehyde-3-phosphate dehydrogenase-like, C-terminal domain"/>
    <property type="match status" value="1"/>
</dbReference>
<dbReference type="NCBIfam" id="NF004976">
    <property type="entry name" value="PRK06349.1"/>
    <property type="match status" value="1"/>
</dbReference>
<dbReference type="GO" id="GO:0046872">
    <property type="term" value="F:metal ion binding"/>
    <property type="evidence" value="ECO:0007669"/>
    <property type="project" value="UniProtKB-KW"/>
</dbReference>
<protein>
    <recommendedName>
        <fullName evidence="6 16">Homoserine dehydrogenase</fullName>
        <ecNumber evidence="5 16">1.1.1.3</ecNumber>
    </recommendedName>
</protein>
<reference evidence="19 20" key="1">
    <citation type="submission" date="2017-09" db="EMBL/GenBank/DDBJ databases">
        <title>Depth-based differentiation of microbial function through sediment-hosted aquifers and enrichment of novel symbionts in the deep terrestrial subsurface.</title>
        <authorList>
            <person name="Probst A.J."/>
            <person name="Ladd B."/>
            <person name="Jarett J.K."/>
            <person name="Geller-Mcgrath D.E."/>
            <person name="Sieber C.M."/>
            <person name="Emerson J.B."/>
            <person name="Anantharaman K."/>
            <person name="Thomas B.C."/>
            <person name="Malmstrom R."/>
            <person name="Stieglmeier M."/>
            <person name="Klingl A."/>
            <person name="Woyke T."/>
            <person name="Ryan C.M."/>
            <person name="Banfield J.F."/>
        </authorList>
    </citation>
    <scope>NUCLEOTIDE SEQUENCE [LARGE SCALE GENOMIC DNA]</scope>
    <source>
        <strain evidence="19">CG17_big_fil_post_rev_8_21_14_2_50_48_46</strain>
    </source>
</reference>
<evidence type="ECO:0000256" key="13">
    <source>
        <dbReference type="ARBA" id="ARBA00023167"/>
    </source>
</evidence>
<dbReference type="GO" id="GO:0009086">
    <property type="term" value="P:methionine biosynthetic process"/>
    <property type="evidence" value="ECO:0007669"/>
    <property type="project" value="UniProtKB-KW"/>
</dbReference>
<dbReference type="Gene3D" id="3.30.70.260">
    <property type="match status" value="1"/>
</dbReference>
<dbReference type="PROSITE" id="PS01042">
    <property type="entry name" value="HOMOSER_DHGENASE"/>
    <property type="match status" value="1"/>
</dbReference>
<evidence type="ECO:0000256" key="14">
    <source>
        <dbReference type="PIRSR" id="PIRSR000098-1"/>
    </source>
</evidence>
<evidence type="ECO:0000256" key="4">
    <source>
        <dbReference type="ARBA" id="ARBA00006753"/>
    </source>
</evidence>
<evidence type="ECO:0000256" key="6">
    <source>
        <dbReference type="ARBA" id="ARBA00013376"/>
    </source>
</evidence>
<dbReference type="Gene3D" id="3.40.50.720">
    <property type="entry name" value="NAD(P)-binding Rossmann-like Domain"/>
    <property type="match status" value="1"/>
</dbReference>
<evidence type="ECO:0000256" key="16">
    <source>
        <dbReference type="RuleBase" id="RU000579"/>
    </source>
</evidence>
<evidence type="ECO:0000256" key="10">
    <source>
        <dbReference type="ARBA" id="ARBA00022857"/>
    </source>
</evidence>
<evidence type="ECO:0000256" key="8">
    <source>
        <dbReference type="ARBA" id="ARBA00022697"/>
    </source>
</evidence>
<evidence type="ECO:0000256" key="9">
    <source>
        <dbReference type="ARBA" id="ARBA00022723"/>
    </source>
</evidence>
<dbReference type="PANTHER" id="PTHR43331">
    <property type="entry name" value="HOMOSERINE DEHYDROGENASE"/>
    <property type="match status" value="1"/>
</dbReference>
<dbReference type="UniPathway" id="UPA00051">
    <property type="reaction ID" value="UER00465"/>
</dbReference>
<comment type="pathway">
    <text evidence="2 16">Amino-acid biosynthesis; L-threonine biosynthesis; L-threonine from L-aspartate: step 3/5.</text>
</comment>
<dbReference type="EMBL" id="PFFQ01000022">
    <property type="protein sequence ID" value="PIW17671.1"/>
    <property type="molecule type" value="Genomic_DNA"/>
</dbReference>
<dbReference type="InterPro" id="IPR045865">
    <property type="entry name" value="ACT-like_dom_sf"/>
</dbReference>
<dbReference type="InterPro" id="IPR016204">
    <property type="entry name" value="HDH"/>
</dbReference>
<evidence type="ECO:0000256" key="3">
    <source>
        <dbReference type="ARBA" id="ARBA00005062"/>
    </source>
</evidence>
<dbReference type="GO" id="GO:0004412">
    <property type="term" value="F:homoserine dehydrogenase activity"/>
    <property type="evidence" value="ECO:0007669"/>
    <property type="project" value="UniProtKB-EC"/>
</dbReference>
<evidence type="ECO:0000256" key="17">
    <source>
        <dbReference type="RuleBase" id="RU004171"/>
    </source>
</evidence>
<feature type="domain" description="ACT" evidence="18">
    <location>
        <begin position="350"/>
        <end position="424"/>
    </location>
</feature>
<gene>
    <name evidence="19" type="ORF">COW36_07970</name>
</gene>
<proteinExistence type="inferred from homology"/>
<dbReference type="PIRSF" id="PIRSF000098">
    <property type="entry name" value="Homoser_dehydrog"/>
    <property type="match status" value="1"/>
</dbReference>
<keyword evidence="7 16" id="KW-0028">Amino-acid biosynthesis</keyword>